<feature type="chain" id="PRO_5022846316" description="Cytochrome c domain-containing protein" evidence="4">
    <location>
        <begin position="25"/>
        <end position="210"/>
    </location>
</feature>
<dbReference type="InterPro" id="IPR009056">
    <property type="entry name" value="Cyt_c-like_dom"/>
</dbReference>
<name>A0A5C6S4W3_9RHOB</name>
<dbReference type="AlphaFoldDB" id="A0A5C6S4W3"/>
<accession>A0A5C6S4W3</accession>
<evidence type="ECO:0000256" key="3">
    <source>
        <dbReference type="PROSITE-ProRule" id="PRU00433"/>
    </source>
</evidence>
<keyword evidence="3" id="KW-0349">Heme</keyword>
<dbReference type="PROSITE" id="PS51007">
    <property type="entry name" value="CYTC"/>
    <property type="match status" value="1"/>
</dbReference>
<keyword evidence="4" id="KW-0732">Signal</keyword>
<proteinExistence type="predicted"/>
<evidence type="ECO:0000256" key="1">
    <source>
        <dbReference type="ARBA" id="ARBA00022723"/>
    </source>
</evidence>
<protein>
    <recommendedName>
        <fullName evidence="5">Cytochrome c domain-containing protein</fullName>
    </recommendedName>
</protein>
<comment type="caution">
    <text evidence="6">The sequence shown here is derived from an EMBL/GenBank/DDBJ whole genome shotgun (WGS) entry which is preliminary data.</text>
</comment>
<keyword evidence="1 3" id="KW-0479">Metal-binding</keyword>
<gene>
    <name evidence="6" type="ORF">FQV27_08540</name>
</gene>
<dbReference type="Proteomes" id="UP000321562">
    <property type="component" value="Unassembled WGS sequence"/>
</dbReference>
<dbReference type="EMBL" id="VOPL01000003">
    <property type="protein sequence ID" value="TXB69021.1"/>
    <property type="molecule type" value="Genomic_DNA"/>
</dbReference>
<dbReference type="GO" id="GO:0046872">
    <property type="term" value="F:metal ion binding"/>
    <property type="evidence" value="ECO:0007669"/>
    <property type="project" value="UniProtKB-KW"/>
</dbReference>
<feature type="signal peptide" evidence="4">
    <location>
        <begin position="1"/>
        <end position="24"/>
    </location>
</feature>
<dbReference type="GO" id="GO:0020037">
    <property type="term" value="F:heme binding"/>
    <property type="evidence" value="ECO:0007669"/>
    <property type="project" value="InterPro"/>
</dbReference>
<dbReference type="InterPro" id="IPR036280">
    <property type="entry name" value="Multihaem_cyt_sf"/>
</dbReference>
<evidence type="ECO:0000259" key="5">
    <source>
        <dbReference type="PROSITE" id="PS51007"/>
    </source>
</evidence>
<dbReference type="SUPFAM" id="SSF48695">
    <property type="entry name" value="Multiheme cytochromes"/>
    <property type="match status" value="1"/>
</dbReference>
<dbReference type="GO" id="GO:0009055">
    <property type="term" value="F:electron transfer activity"/>
    <property type="evidence" value="ECO:0007669"/>
    <property type="project" value="InterPro"/>
</dbReference>
<evidence type="ECO:0000256" key="4">
    <source>
        <dbReference type="SAM" id="SignalP"/>
    </source>
</evidence>
<sequence>MKPANLAPFLVAPLLVLLALPLAAADIAAPPAPEPGSVSEAEGLDAWARIEAVVSHPRCANCHTGPDNLPMWSIVGEDKTRPHGMNIHAGESRIGAETLACQTCHVTSTAPNDVAHAPPHAGIEWQLAPVEMQWFDKTGPEICAQLKDPERNGGRDGDGLVEHLIHDAEKDGFVPWGFAPGGGREKAPGTFDEHVRDVQLWVAAGQPCPQ</sequence>
<dbReference type="OrthoDB" id="656942at2"/>
<reference evidence="6 7" key="1">
    <citation type="submission" date="2019-08" db="EMBL/GenBank/DDBJ databases">
        <authorList>
            <person name="Ye J."/>
        </authorList>
    </citation>
    <scope>NUCLEOTIDE SEQUENCE [LARGE SCALE GENOMIC DNA]</scope>
    <source>
        <strain evidence="6 7">TK008</strain>
    </source>
</reference>
<keyword evidence="2 3" id="KW-0408">Iron</keyword>
<feature type="domain" description="Cytochrome c" evidence="5">
    <location>
        <begin position="85"/>
        <end position="206"/>
    </location>
</feature>
<evidence type="ECO:0000256" key="2">
    <source>
        <dbReference type="ARBA" id="ARBA00023004"/>
    </source>
</evidence>
<evidence type="ECO:0000313" key="6">
    <source>
        <dbReference type="EMBL" id="TXB69021.1"/>
    </source>
</evidence>
<dbReference type="RefSeq" id="WP_147097530.1">
    <property type="nucleotide sequence ID" value="NZ_JBHUFH010000002.1"/>
</dbReference>
<organism evidence="6 7">
    <name type="scientific">Paracoccus aurantiacus</name>
    <dbReference type="NCBI Taxonomy" id="2599412"/>
    <lineage>
        <taxon>Bacteria</taxon>
        <taxon>Pseudomonadati</taxon>
        <taxon>Pseudomonadota</taxon>
        <taxon>Alphaproteobacteria</taxon>
        <taxon>Rhodobacterales</taxon>
        <taxon>Paracoccaceae</taxon>
        <taxon>Paracoccus</taxon>
    </lineage>
</organism>
<keyword evidence="7" id="KW-1185">Reference proteome</keyword>
<evidence type="ECO:0000313" key="7">
    <source>
        <dbReference type="Proteomes" id="UP000321562"/>
    </source>
</evidence>